<dbReference type="GO" id="GO:0005737">
    <property type="term" value="C:cytoplasm"/>
    <property type="evidence" value="ECO:0007669"/>
    <property type="project" value="UniProtKB-SubCell"/>
</dbReference>
<evidence type="ECO:0000313" key="4">
    <source>
        <dbReference type="EMBL" id="KAG8567242.1"/>
    </source>
</evidence>
<keyword evidence="3" id="KW-0143">Chaperone</keyword>
<evidence type="ECO:0000256" key="1">
    <source>
        <dbReference type="ARBA" id="ARBA00004496"/>
    </source>
</evidence>
<accession>A0AAV7B3L7</accession>
<gene>
    <name evidence="4" type="ORF">GDO81_013551</name>
</gene>
<keyword evidence="2" id="KW-0963">Cytoplasm</keyword>
<comment type="subcellular location">
    <subcellularLocation>
        <location evidence="1">Cytoplasm</location>
    </subcellularLocation>
</comment>
<keyword evidence="5" id="KW-1185">Reference proteome</keyword>
<evidence type="ECO:0008006" key="6">
    <source>
        <dbReference type="Google" id="ProtNLM"/>
    </source>
</evidence>
<dbReference type="CDD" id="cd22860">
    <property type="entry name" value="PDRG1"/>
    <property type="match status" value="1"/>
</dbReference>
<evidence type="ECO:0000313" key="5">
    <source>
        <dbReference type="Proteomes" id="UP000824782"/>
    </source>
</evidence>
<evidence type="ECO:0000256" key="3">
    <source>
        <dbReference type="ARBA" id="ARBA00023186"/>
    </source>
</evidence>
<sequence length="134" mass="15393">MEKYGGPEKVLAYLQEVERKAEDVLGDRRQIVDLDIKRNQNREALRALSTDSFQSGPVTVCFGDMFINLPKDKTKEMIRRDQEKIDEEILNLRSQLKVKVNQLYEVQGKSELKGFNLTPLNPDEVKAINKILTG</sequence>
<proteinExistence type="predicted"/>
<dbReference type="Proteomes" id="UP000824782">
    <property type="component" value="Unassembled WGS sequence"/>
</dbReference>
<dbReference type="AlphaFoldDB" id="A0AAV7B3L7"/>
<evidence type="ECO:0000256" key="2">
    <source>
        <dbReference type="ARBA" id="ARBA00022490"/>
    </source>
</evidence>
<dbReference type="PANTHER" id="PTHR21162">
    <property type="entry name" value="P53 AND DNA DAMAGE-REGULATED PROTEIN"/>
    <property type="match status" value="1"/>
</dbReference>
<dbReference type="InterPro" id="IPR030482">
    <property type="entry name" value="PDRG1"/>
</dbReference>
<protein>
    <recommendedName>
        <fullName evidence="6">P53 and DNA damage-regulated protein 1</fullName>
    </recommendedName>
</protein>
<organism evidence="4 5">
    <name type="scientific">Engystomops pustulosus</name>
    <name type="common">Tungara frog</name>
    <name type="synonym">Physalaemus pustulosus</name>
    <dbReference type="NCBI Taxonomy" id="76066"/>
    <lineage>
        <taxon>Eukaryota</taxon>
        <taxon>Metazoa</taxon>
        <taxon>Chordata</taxon>
        <taxon>Craniata</taxon>
        <taxon>Vertebrata</taxon>
        <taxon>Euteleostomi</taxon>
        <taxon>Amphibia</taxon>
        <taxon>Batrachia</taxon>
        <taxon>Anura</taxon>
        <taxon>Neobatrachia</taxon>
        <taxon>Hyloidea</taxon>
        <taxon>Leptodactylidae</taxon>
        <taxon>Leiuperinae</taxon>
        <taxon>Engystomops</taxon>
    </lineage>
</organism>
<dbReference type="EMBL" id="WNYA01000006">
    <property type="protein sequence ID" value="KAG8567242.1"/>
    <property type="molecule type" value="Genomic_DNA"/>
</dbReference>
<dbReference type="SUPFAM" id="SSF46579">
    <property type="entry name" value="Prefoldin"/>
    <property type="match status" value="1"/>
</dbReference>
<dbReference type="PANTHER" id="PTHR21162:SF0">
    <property type="entry name" value="P53 AND DNA DAMAGE-REGULATED PROTEIN 1"/>
    <property type="match status" value="1"/>
</dbReference>
<name>A0AAV7B3L7_ENGPU</name>
<comment type="caution">
    <text evidence="4">The sequence shown here is derived from an EMBL/GenBank/DDBJ whole genome shotgun (WGS) entry which is preliminary data.</text>
</comment>
<reference evidence="4" key="1">
    <citation type="thesis" date="2020" institute="ProQuest LLC" country="789 East Eisenhower Parkway, Ann Arbor, MI, USA">
        <title>Comparative Genomics and Chromosome Evolution.</title>
        <authorList>
            <person name="Mudd A.B."/>
        </authorList>
    </citation>
    <scope>NUCLEOTIDE SEQUENCE</scope>
    <source>
        <strain evidence="4">237g6f4</strain>
        <tissue evidence="4">Blood</tissue>
    </source>
</reference>